<feature type="transmembrane region" description="Helical" evidence="2">
    <location>
        <begin position="91"/>
        <end position="117"/>
    </location>
</feature>
<feature type="region of interest" description="Disordered" evidence="1">
    <location>
        <begin position="124"/>
        <end position="214"/>
    </location>
</feature>
<evidence type="ECO:0000313" key="3">
    <source>
        <dbReference type="EMBL" id="PNW77423.1"/>
    </source>
</evidence>
<reference evidence="3 4" key="1">
    <citation type="journal article" date="2007" name="Science">
        <title>The Chlamydomonas genome reveals the evolution of key animal and plant functions.</title>
        <authorList>
            <person name="Merchant S.S."/>
            <person name="Prochnik S.E."/>
            <person name="Vallon O."/>
            <person name="Harris E.H."/>
            <person name="Karpowicz S.J."/>
            <person name="Witman G.B."/>
            <person name="Terry A."/>
            <person name="Salamov A."/>
            <person name="Fritz-Laylin L.K."/>
            <person name="Marechal-Drouard L."/>
            <person name="Marshall W.F."/>
            <person name="Qu L.H."/>
            <person name="Nelson D.R."/>
            <person name="Sanderfoot A.A."/>
            <person name="Spalding M.H."/>
            <person name="Kapitonov V.V."/>
            <person name="Ren Q."/>
            <person name="Ferris P."/>
            <person name="Lindquist E."/>
            <person name="Shapiro H."/>
            <person name="Lucas S.M."/>
            <person name="Grimwood J."/>
            <person name="Schmutz J."/>
            <person name="Cardol P."/>
            <person name="Cerutti H."/>
            <person name="Chanfreau G."/>
            <person name="Chen C.L."/>
            <person name="Cognat V."/>
            <person name="Croft M.T."/>
            <person name="Dent R."/>
            <person name="Dutcher S."/>
            <person name="Fernandez E."/>
            <person name="Fukuzawa H."/>
            <person name="Gonzalez-Ballester D."/>
            <person name="Gonzalez-Halphen D."/>
            <person name="Hallmann A."/>
            <person name="Hanikenne M."/>
            <person name="Hippler M."/>
            <person name="Inwood W."/>
            <person name="Jabbari K."/>
            <person name="Kalanon M."/>
            <person name="Kuras R."/>
            <person name="Lefebvre P.A."/>
            <person name="Lemaire S.D."/>
            <person name="Lobanov A.V."/>
            <person name="Lohr M."/>
            <person name="Manuell A."/>
            <person name="Meier I."/>
            <person name="Mets L."/>
            <person name="Mittag M."/>
            <person name="Mittelmeier T."/>
            <person name="Moroney J.V."/>
            <person name="Moseley J."/>
            <person name="Napoli C."/>
            <person name="Nedelcu A.M."/>
            <person name="Niyogi K."/>
            <person name="Novoselov S.V."/>
            <person name="Paulsen I.T."/>
            <person name="Pazour G."/>
            <person name="Purton S."/>
            <person name="Ral J.P."/>
            <person name="Riano-Pachon D.M."/>
            <person name="Riekhof W."/>
            <person name="Rymarquis L."/>
            <person name="Schroda M."/>
            <person name="Stern D."/>
            <person name="Umen J."/>
            <person name="Willows R."/>
            <person name="Wilson N."/>
            <person name="Zimmer S.L."/>
            <person name="Allmer J."/>
            <person name="Balk J."/>
            <person name="Bisova K."/>
            <person name="Chen C.J."/>
            <person name="Elias M."/>
            <person name="Gendler K."/>
            <person name="Hauser C."/>
            <person name="Lamb M.R."/>
            <person name="Ledford H."/>
            <person name="Long J.C."/>
            <person name="Minagawa J."/>
            <person name="Page M.D."/>
            <person name="Pan J."/>
            <person name="Pootakham W."/>
            <person name="Roje S."/>
            <person name="Rose A."/>
            <person name="Stahlberg E."/>
            <person name="Terauchi A.M."/>
            <person name="Yang P."/>
            <person name="Ball S."/>
            <person name="Bowler C."/>
            <person name="Dieckmann C.L."/>
            <person name="Gladyshev V.N."/>
            <person name="Green P."/>
            <person name="Jorgensen R."/>
            <person name="Mayfield S."/>
            <person name="Mueller-Roeber B."/>
            <person name="Rajamani S."/>
            <person name="Sayre R.T."/>
            <person name="Brokstein P."/>
            <person name="Dubchak I."/>
            <person name="Goodstein D."/>
            <person name="Hornick L."/>
            <person name="Huang Y.W."/>
            <person name="Jhaveri J."/>
            <person name="Luo Y."/>
            <person name="Martinez D."/>
            <person name="Ngau W.C."/>
            <person name="Otillar B."/>
            <person name="Poliakov A."/>
            <person name="Porter A."/>
            <person name="Szajkowski L."/>
            <person name="Werner G."/>
            <person name="Zhou K."/>
            <person name="Grigoriev I.V."/>
            <person name="Rokhsar D.S."/>
            <person name="Grossman A.R."/>
        </authorList>
    </citation>
    <scope>NUCLEOTIDE SEQUENCE [LARGE SCALE GENOMIC DNA]</scope>
    <source>
        <strain evidence="4">CC-503</strain>
    </source>
</reference>
<keyword evidence="4" id="KW-1185">Reference proteome</keyword>
<dbReference type="OrthoDB" id="548795at2759"/>
<organism evidence="3 4">
    <name type="scientific">Chlamydomonas reinhardtii</name>
    <name type="common">Chlamydomonas smithii</name>
    <dbReference type="NCBI Taxonomy" id="3055"/>
    <lineage>
        <taxon>Eukaryota</taxon>
        <taxon>Viridiplantae</taxon>
        <taxon>Chlorophyta</taxon>
        <taxon>core chlorophytes</taxon>
        <taxon>Chlorophyceae</taxon>
        <taxon>CS clade</taxon>
        <taxon>Chlamydomonadales</taxon>
        <taxon>Chlamydomonadaceae</taxon>
        <taxon>Chlamydomonas</taxon>
    </lineage>
</organism>
<proteinExistence type="predicted"/>
<feature type="compositionally biased region" description="Low complexity" evidence="1">
    <location>
        <begin position="126"/>
        <end position="166"/>
    </location>
</feature>
<keyword evidence="2" id="KW-1133">Transmembrane helix</keyword>
<protein>
    <submittedName>
        <fullName evidence="3">Uncharacterized protein</fullName>
    </submittedName>
</protein>
<keyword evidence="2" id="KW-0812">Transmembrane</keyword>
<evidence type="ECO:0000256" key="1">
    <source>
        <dbReference type="SAM" id="MobiDB-lite"/>
    </source>
</evidence>
<evidence type="ECO:0000256" key="2">
    <source>
        <dbReference type="SAM" id="Phobius"/>
    </source>
</evidence>
<feature type="compositionally biased region" description="Basic and acidic residues" evidence="1">
    <location>
        <begin position="691"/>
        <end position="704"/>
    </location>
</feature>
<dbReference type="InParanoid" id="A0A2K3DA65"/>
<feature type="region of interest" description="Disordered" evidence="1">
    <location>
        <begin position="691"/>
        <end position="716"/>
    </location>
</feature>
<keyword evidence="2" id="KW-0472">Membrane</keyword>
<dbReference type="EMBL" id="CM008971">
    <property type="protein sequence ID" value="PNW77423.1"/>
    <property type="molecule type" value="Genomic_DNA"/>
</dbReference>
<gene>
    <name evidence="3" type="ORF">CHLRE_10g435900v5</name>
</gene>
<feature type="region of interest" description="Disordered" evidence="1">
    <location>
        <begin position="59"/>
        <end position="86"/>
    </location>
</feature>
<evidence type="ECO:0000313" key="4">
    <source>
        <dbReference type="Proteomes" id="UP000006906"/>
    </source>
</evidence>
<dbReference type="InterPro" id="IPR055308">
    <property type="entry name" value="TEX47-like"/>
</dbReference>
<feature type="compositionally biased region" description="Polar residues" evidence="1">
    <location>
        <begin position="62"/>
        <end position="73"/>
    </location>
</feature>
<dbReference type="PANTHER" id="PTHR34035">
    <property type="entry name" value="TESTIS-EXPRESSED PROTEIN 47"/>
    <property type="match status" value="1"/>
</dbReference>
<dbReference type="GeneID" id="5715991"/>
<sequence>MMLSTRGRLVYEGASRAASESSPRACVRSTCIPLWTLRVSDTRLGLQQPRQTRLRVCAATGPPQQSWRTQPTATLPPPRLVSQPQPSGPPALVWLVGWVLAAMLGFNLLRALVLNWVRQQPRSRISSGAGAANDLSGGSGSSSSSYGQKKQQQQQPQLQRPGHQQSVTVDVELEPQPGAGSLGPAAAAMEGRANAERVTSGGGAGPGPGSSSSSASAVAAAAAVSTAPGGLRGEEQSQPPLVQMASYQLRERGRQATSNLGRVVICAVLAPPAAAAAAAAVAGGGAGGTAGGGIASTPAGSEARTGEVAAAAAEGAPAAAAASPAGAAAGGQGPAPWRNADWHSLYWKPLFAKYAAGAAGAADGGASSAAASSDGDRVTGLLVHYGDCVMHVLEGDNNLLFALLRELRPSDVAVHGLSEIRVPCYILDLRERLFEGWAAAAVPPPSPRSRLTRAALESAIRGQDTGLRGLGGLGGAGGLRGSGGLGAAAAGGVGMAAVLGGVQPPGQLFAEGGGGFGEEEEGGLGPEADPGAVAAAEQEAAARQLVGRIQQLELFVKFVGPKLSALTSQATREQALSNLAEYETTTPPRATVAALATDPLAPALPDFIDTYDADYRRYLSLLALVEQRRDEAAALAAPAAGGPRGGGGGDKEAARAVLSGLGGLLTDIKHLGRYYNDHLNRDLREALAERAEARRQSGSDEVAKRLAGGMRLKVQQ</sequence>
<dbReference type="KEGG" id="cre:CHLRE_10g435900v5"/>
<dbReference type="Proteomes" id="UP000006906">
    <property type="component" value="Chromosome 10"/>
</dbReference>
<feature type="compositionally biased region" description="Low complexity" evidence="1">
    <location>
        <begin position="175"/>
        <end position="199"/>
    </location>
</feature>
<dbReference type="Gramene" id="PNW77423">
    <property type="protein sequence ID" value="PNW77423"/>
    <property type="gene ID" value="CHLRE_10g435900v5"/>
</dbReference>
<dbReference type="AlphaFoldDB" id="A0A2K3DA65"/>
<dbReference type="Pfam" id="PF24787">
    <property type="entry name" value="TEX47"/>
    <property type="match status" value="1"/>
</dbReference>
<dbReference type="RefSeq" id="XP_042920115.1">
    <property type="nucleotide sequence ID" value="XM_043066718.1"/>
</dbReference>
<accession>A0A2K3DA65</accession>
<name>A0A2K3DA65_CHLRE</name>
<dbReference type="ExpressionAtlas" id="A0A2K3DA65">
    <property type="expression patterns" value="baseline"/>
</dbReference>
<dbReference type="PANTHER" id="PTHR34035:SF1">
    <property type="entry name" value="TESTIS-EXPRESSED PROTEIN 47"/>
    <property type="match status" value="1"/>
</dbReference>